<gene>
    <name evidence="1" type="ORF">KTA_36190</name>
</gene>
<dbReference type="Pfam" id="PF13489">
    <property type="entry name" value="Methyltransf_23"/>
    <property type="match status" value="1"/>
</dbReference>
<sequence>MTSEPTKDNQKSDGRLQPRHLRAIRAGSLRVLALGSESESEMLARHFLRQGWSLRRTPHFLAFRRQQAREEERVLIHRLSIEESDNRLVDYLQQELVSIGWLQGEDDFNATLNALIVSFGPTEPLQAWRRFALNTFARLSALIAPAPPGVDPGEKKDSGETITAFAAIYRRLLTLLQGGSLLDVGCACAYWPLLVVKGGHCSPGPIVAVDRRVEALRLSALVAEALGLTDRLHLVQLDLLQPAFLRLGQFDTVTAIHLLEHLDESDLPRALDQLLHVTRRRLLIAVPYEERAQECYGHRQIFSAEKLQFWGQWCCERLEGRASYWCEDLLGGLLVIERLGHPG</sequence>
<dbReference type="AlphaFoldDB" id="A0A455T5X5"/>
<dbReference type="InterPro" id="IPR029063">
    <property type="entry name" value="SAM-dependent_MTases_sf"/>
</dbReference>
<evidence type="ECO:0000313" key="1">
    <source>
        <dbReference type="EMBL" id="BBH95420.1"/>
    </source>
</evidence>
<dbReference type="Gene3D" id="3.40.50.150">
    <property type="entry name" value="Vaccinia Virus protein VP39"/>
    <property type="match status" value="1"/>
</dbReference>
<dbReference type="SUPFAM" id="SSF53335">
    <property type="entry name" value="S-adenosyl-L-methionine-dependent methyltransferases"/>
    <property type="match status" value="1"/>
</dbReference>
<dbReference type="CDD" id="cd02440">
    <property type="entry name" value="AdoMet_MTases"/>
    <property type="match status" value="1"/>
</dbReference>
<organism evidence="1">
    <name type="scientific">Thermogemmatispora argillosa</name>
    <dbReference type="NCBI Taxonomy" id="2045280"/>
    <lineage>
        <taxon>Bacteria</taxon>
        <taxon>Bacillati</taxon>
        <taxon>Chloroflexota</taxon>
        <taxon>Ktedonobacteria</taxon>
        <taxon>Thermogemmatisporales</taxon>
        <taxon>Thermogemmatisporaceae</taxon>
        <taxon>Thermogemmatispora</taxon>
    </lineage>
</organism>
<dbReference type="EMBL" id="AP019377">
    <property type="protein sequence ID" value="BBH95420.1"/>
    <property type="molecule type" value="Genomic_DNA"/>
</dbReference>
<proteinExistence type="predicted"/>
<reference evidence="1" key="1">
    <citation type="submission" date="2018-12" db="EMBL/GenBank/DDBJ databases">
        <title>Novel natural products biosynthetic potential of the class Ktedonobacteria.</title>
        <authorList>
            <person name="Zheng Y."/>
            <person name="Saitou A."/>
            <person name="Wang C.M."/>
            <person name="Toyoda A."/>
            <person name="Minakuchi Y."/>
            <person name="Sekiguchi Y."/>
            <person name="Ueda K."/>
            <person name="Takano H."/>
            <person name="Sakai Y."/>
            <person name="Yokota A."/>
            <person name="Yabe S."/>
        </authorList>
    </citation>
    <scope>NUCLEOTIDE SEQUENCE</scope>
    <source>
        <strain evidence="1">A3-2</strain>
    </source>
</reference>
<accession>A0A455T5X5</accession>
<name>A0A455T5X5_9CHLR</name>
<protein>
    <submittedName>
        <fullName evidence="1">Uncharacterized protein</fullName>
    </submittedName>
</protein>